<protein>
    <submittedName>
        <fullName evidence="2">Uncharacterized protein</fullName>
    </submittedName>
</protein>
<accession>A0A9P5ZRE9</accession>
<keyword evidence="3" id="KW-1185">Reference proteome</keyword>
<comment type="caution">
    <text evidence="2">The sequence shown here is derived from an EMBL/GenBank/DDBJ whole genome shotgun (WGS) entry which is preliminary data.</text>
</comment>
<gene>
    <name evidence="2" type="ORF">BDN71DRAFT_1510731</name>
</gene>
<organism evidence="2 3">
    <name type="scientific">Pleurotus eryngii</name>
    <name type="common">Boletus of the steppes</name>
    <dbReference type="NCBI Taxonomy" id="5323"/>
    <lineage>
        <taxon>Eukaryota</taxon>
        <taxon>Fungi</taxon>
        <taxon>Dikarya</taxon>
        <taxon>Basidiomycota</taxon>
        <taxon>Agaricomycotina</taxon>
        <taxon>Agaricomycetes</taxon>
        <taxon>Agaricomycetidae</taxon>
        <taxon>Agaricales</taxon>
        <taxon>Pleurotineae</taxon>
        <taxon>Pleurotaceae</taxon>
        <taxon>Pleurotus</taxon>
    </lineage>
</organism>
<feature type="region of interest" description="Disordered" evidence="1">
    <location>
        <begin position="1"/>
        <end position="58"/>
    </location>
</feature>
<proteinExistence type="predicted"/>
<sequence>MPNDTSPSPAGSSPVAIPSSSRLPDVDLSYSPTTSKPPVTRLPLDSRSPSLASLTRVSPEATPDKVPIRLYTRSVQNIDLYIEDLEMSIKRYHLPNVDARALLDDYGLEFGLLRSCSEEFQAGLLVVLVQWETPHVEGLWLDSLKDELSSFCDPSSCPELQTISYRGEDLFAFPHDYLLQLGHIALTLSQILYELALLKDDPHRFVFDPDFRSLRALEGASDVYLLKSIWSVLIFRIKKAKQRINNELHSH</sequence>
<dbReference type="OrthoDB" id="3068921at2759"/>
<dbReference type="Proteomes" id="UP000807025">
    <property type="component" value="Unassembled WGS sequence"/>
</dbReference>
<reference evidence="2" key="1">
    <citation type="submission" date="2020-11" db="EMBL/GenBank/DDBJ databases">
        <authorList>
            <consortium name="DOE Joint Genome Institute"/>
            <person name="Ahrendt S."/>
            <person name="Riley R."/>
            <person name="Andreopoulos W."/>
            <person name="Labutti K."/>
            <person name="Pangilinan J."/>
            <person name="Ruiz-Duenas F.J."/>
            <person name="Barrasa J.M."/>
            <person name="Sanchez-Garcia M."/>
            <person name="Camarero S."/>
            <person name="Miyauchi S."/>
            <person name="Serrano A."/>
            <person name="Linde D."/>
            <person name="Babiker R."/>
            <person name="Drula E."/>
            <person name="Ayuso-Fernandez I."/>
            <person name="Pacheco R."/>
            <person name="Padilla G."/>
            <person name="Ferreira P."/>
            <person name="Barriuso J."/>
            <person name="Kellner H."/>
            <person name="Castanera R."/>
            <person name="Alfaro M."/>
            <person name="Ramirez L."/>
            <person name="Pisabarro A.G."/>
            <person name="Kuo A."/>
            <person name="Tritt A."/>
            <person name="Lipzen A."/>
            <person name="He G."/>
            <person name="Yan M."/>
            <person name="Ng V."/>
            <person name="Cullen D."/>
            <person name="Martin F."/>
            <person name="Rosso M.-N."/>
            <person name="Henrissat B."/>
            <person name="Hibbett D."/>
            <person name="Martinez A.T."/>
            <person name="Grigoriev I.V."/>
        </authorList>
    </citation>
    <scope>NUCLEOTIDE SEQUENCE</scope>
    <source>
        <strain evidence="2">ATCC 90797</strain>
    </source>
</reference>
<dbReference type="AlphaFoldDB" id="A0A9P5ZRE9"/>
<feature type="compositionally biased region" description="Polar residues" evidence="1">
    <location>
        <begin position="47"/>
        <end position="56"/>
    </location>
</feature>
<evidence type="ECO:0000313" key="3">
    <source>
        <dbReference type="Proteomes" id="UP000807025"/>
    </source>
</evidence>
<feature type="compositionally biased region" description="Polar residues" evidence="1">
    <location>
        <begin position="1"/>
        <end position="11"/>
    </location>
</feature>
<name>A0A9P5ZRE9_PLEER</name>
<evidence type="ECO:0000313" key="2">
    <source>
        <dbReference type="EMBL" id="KAF9490994.1"/>
    </source>
</evidence>
<evidence type="ECO:0000256" key="1">
    <source>
        <dbReference type="SAM" id="MobiDB-lite"/>
    </source>
</evidence>
<dbReference type="EMBL" id="MU154628">
    <property type="protein sequence ID" value="KAF9490994.1"/>
    <property type="molecule type" value="Genomic_DNA"/>
</dbReference>